<feature type="signal peptide" evidence="2">
    <location>
        <begin position="1"/>
        <end position="18"/>
    </location>
</feature>
<evidence type="ECO:0000313" key="3">
    <source>
        <dbReference type="EMBL" id="KEH24785.1"/>
    </source>
</evidence>
<sequence>MSVLSFLTLLRLFSLSLTTSYVNRHHHVIQKVMSILSNAPPRGHGYQIYAHLNALDLTTLLQQNQQHFPLKVIHKMMLLPHDDNADPCSSYDYNHDDDDDDGEEE</sequence>
<keyword evidence="2" id="KW-0732">Signal</keyword>
<reference evidence="3 5" key="2">
    <citation type="journal article" date="2014" name="BMC Genomics">
        <title>An improved genome release (version Mt4.0) for the model legume Medicago truncatula.</title>
        <authorList>
            <person name="Tang H."/>
            <person name="Krishnakumar V."/>
            <person name="Bidwell S."/>
            <person name="Rosen B."/>
            <person name="Chan A."/>
            <person name="Zhou S."/>
            <person name="Gentzbittel L."/>
            <person name="Childs K.L."/>
            <person name="Yandell M."/>
            <person name="Gundlach H."/>
            <person name="Mayer K.F."/>
            <person name="Schwartz D.C."/>
            <person name="Town C.D."/>
        </authorList>
    </citation>
    <scope>GENOME REANNOTATION</scope>
    <source>
        <strain evidence="3">A17</strain>
        <strain evidence="4 5">cv. Jemalong A17</strain>
    </source>
</reference>
<protein>
    <recommendedName>
        <fullName evidence="6">Transmembrane protein</fullName>
    </recommendedName>
</protein>
<feature type="compositionally biased region" description="Acidic residues" evidence="1">
    <location>
        <begin position="95"/>
        <end position="105"/>
    </location>
</feature>
<gene>
    <name evidence="3" type="ordered locus">MTR_6g004770</name>
</gene>
<dbReference type="HOGENOM" id="CLU_2240602_0_0_1"/>
<reference evidence="4" key="3">
    <citation type="submission" date="2015-04" db="UniProtKB">
        <authorList>
            <consortium name="EnsemblPlants"/>
        </authorList>
    </citation>
    <scope>IDENTIFICATION</scope>
    <source>
        <strain evidence="4">cv. Jemalong A17</strain>
    </source>
</reference>
<feature type="chain" id="PRO_5014499603" description="Transmembrane protein" evidence="2">
    <location>
        <begin position="19"/>
        <end position="105"/>
    </location>
</feature>
<feature type="region of interest" description="Disordered" evidence="1">
    <location>
        <begin position="85"/>
        <end position="105"/>
    </location>
</feature>
<reference evidence="3 5" key="1">
    <citation type="journal article" date="2011" name="Nature">
        <title>The Medicago genome provides insight into the evolution of rhizobial symbioses.</title>
        <authorList>
            <person name="Young N.D."/>
            <person name="Debelle F."/>
            <person name="Oldroyd G.E."/>
            <person name="Geurts R."/>
            <person name="Cannon S.B."/>
            <person name="Udvardi M.K."/>
            <person name="Benedito V.A."/>
            <person name="Mayer K.F."/>
            <person name="Gouzy J."/>
            <person name="Schoof H."/>
            <person name="Van de Peer Y."/>
            <person name="Proost S."/>
            <person name="Cook D.R."/>
            <person name="Meyers B.C."/>
            <person name="Spannagl M."/>
            <person name="Cheung F."/>
            <person name="De Mita S."/>
            <person name="Krishnakumar V."/>
            <person name="Gundlach H."/>
            <person name="Zhou S."/>
            <person name="Mudge J."/>
            <person name="Bharti A.K."/>
            <person name="Murray J.D."/>
            <person name="Naoumkina M.A."/>
            <person name="Rosen B."/>
            <person name="Silverstein K.A."/>
            <person name="Tang H."/>
            <person name="Rombauts S."/>
            <person name="Zhao P.X."/>
            <person name="Zhou P."/>
            <person name="Barbe V."/>
            <person name="Bardou P."/>
            <person name="Bechner M."/>
            <person name="Bellec A."/>
            <person name="Berger A."/>
            <person name="Berges H."/>
            <person name="Bidwell S."/>
            <person name="Bisseling T."/>
            <person name="Choisne N."/>
            <person name="Couloux A."/>
            <person name="Denny R."/>
            <person name="Deshpande S."/>
            <person name="Dai X."/>
            <person name="Doyle J.J."/>
            <person name="Dudez A.M."/>
            <person name="Farmer A.D."/>
            <person name="Fouteau S."/>
            <person name="Franken C."/>
            <person name="Gibelin C."/>
            <person name="Gish J."/>
            <person name="Goldstein S."/>
            <person name="Gonzalez A.J."/>
            <person name="Green P.J."/>
            <person name="Hallab A."/>
            <person name="Hartog M."/>
            <person name="Hua A."/>
            <person name="Humphray S.J."/>
            <person name="Jeong D.H."/>
            <person name="Jing Y."/>
            <person name="Jocker A."/>
            <person name="Kenton S.M."/>
            <person name="Kim D.J."/>
            <person name="Klee K."/>
            <person name="Lai H."/>
            <person name="Lang C."/>
            <person name="Lin S."/>
            <person name="Macmil S.L."/>
            <person name="Magdelenat G."/>
            <person name="Matthews L."/>
            <person name="McCorrison J."/>
            <person name="Monaghan E.L."/>
            <person name="Mun J.H."/>
            <person name="Najar F.Z."/>
            <person name="Nicholson C."/>
            <person name="Noirot C."/>
            <person name="O'Bleness M."/>
            <person name="Paule C.R."/>
            <person name="Poulain J."/>
            <person name="Prion F."/>
            <person name="Qin B."/>
            <person name="Qu C."/>
            <person name="Retzel E.F."/>
            <person name="Riddle C."/>
            <person name="Sallet E."/>
            <person name="Samain S."/>
            <person name="Samson N."/>
            <person name="Sanders I."/>
            <person name="Saurat O."/>
            <person name="Scarpelli C."/>
            <person name="Schiex T."/>
            <person name="Segurens B."/>
            <person name="Severin A.J."/>
            <person name="Sherrier D.J."/>
            <person name="Shi R."/>
            <person name="Sims S."/>
            <person name="Singer S.R."/>
            <person name="Sinharoy S."/>
            <person name="Sterck L."/>
            <person name="Viollet A."/>
            <person name="Wang B.B."/>
            <person name="Wang K."/>
            <person name="Wang M."/>
            <person name="Wang X."/>
            <person name="Warfsmann J."/>
            <person name="Weissenbach J."/>
            <person name="White D.D."/>
            <person name="White J.D."/>
            <person name="Wiley G.B."/>
            <person name="Wincker P."/>
            <person name="Xing Y."/>
            <person name="Yang L."/>
            <person name="Yao Z."/>
            <person name="Ying F."/>
            <person name="Zhai J."/>
            <person name="Zhou L."/>
            <person name="Zuber A."/>
            <person name="Denarie J."/>
            <person name="Dixon R.A."/>
            <person name="May G.D."/>
            <person name="Schwartz D.C."/>
            <person name="Rogers J."/>
            <person name="Quetier F."/>
            <person name="Town C.D."/>
            <person name="Roe B.A."/>
        </authorList>
    </citation>
    <scope>NUCLEOTIDE SEQUENCE [LARGE SCALE GENOMIC DNA]</scope>
    <source>
        <strain evidence="3">A17</strain>
        <strain evidence="4 5">cv. Jemalong A17</strain>
    </source>
</reference>
<dbReference type="AlphaFoldDB" id="A0A072UG79"/>
<evidence type="ECO:0000313" key="4">
    <source>
        <dbReference type="EnsemblPlants" id="KEH24785"/>
    </source>
</evidence>
<dbReference type="EMBL" id="CM001222">
    <property type="protein sequence ID" value="KEH24785.1"/>
    <property type="molecule type" value="Genomic_DNA"/>
</dbReference>
<keyword evidence="5" id="KW-1185">Reference proteome</keyword>
<evidence type="ECO:0008006" key="6">
    <source>
        <dbReference type="Google" id="ProtNLM"/>
    </source>
</evidence>
<accession>A0A072UG79</accession>
<dbReference type="EnsemblPlants" id="KEH24785">
    <property type="protein sequence ID" value="KEH24785"/>
    <property type="gene ID" value="MTR_6g004770"/>
</dbReference>
<proteinExistence type="predicted"/>
<evidence type="ECO:0000256" key="1">
    <source>
        <dbReference type="SAM" id="MobiDB-lite"/>
    </source>
</evidence>
<name>A0A072UG79_MEDTR</name>
<evidence type="ECO:0000256" key="2">
    <source>
        <dbReference type="SAM" id="SignalP"/>
    </source>
</evidence>
<dbReference type="Proteomes" id="UP000002051">
    <property type="component" value="Chromosome 6"/>
</dbReference>
<organism evidence="3 5">
    <name type="scientific">Medicago truncatula</name>
    <name type="common">Barrel medic</name>
    <name type="synonym">Medicago tribuloides</name>
    <dbReference type="NCBI Taxonomy" id="3880"/>
    <lineage>
        <taxon>Eukaryota</taxon>
        <taxon>Viridiplantae</taxon>
        <taxon>Streptophyta</taxon>
        <taxon>Embryophyta</taxon>
        <taxon>Tracheophyta</taxon>
        <taxon>Spermatophyta</taxon>
        <taxon>Magnoliopsida</taxon>
        <taxon>eudicotyledons</taxon>
        <taxon>Gunneridae</taxon>
        <taxon>Pentapetalae</taxon>
        <taxon>rosids</taxon>
        <taxon>fabids</taxon>
        <taxon>Fabales</taxon>
        <taxon>Fabaceae</taxon>
        <taxon>Papilionoideae</taxon>
        <taxon>50 kb inversion clade</taxon>
        <taxon>NPAAA clade</taxon>
        <taxon>Hologalegina</taxon>
        <taxon>IRL clade</taxon>
        <taxon>Trifolieae</taxon>
        <taxon>Medicago</taxon>
    </lineage>
</organism>
<evidence type="ECO:0000313" key="5">
    <source>
        <dbReference type="Proteomes" id="UP000002051"/>
    </source>
</evidence>